<feature type="region of interest" description="Disordered" evidence="2">
    <location>
        <begin position="707"/>
        <end position="731"/>
    </location>
</feature>
<keyword evidence="1" id="KW-0175">Coiled coil</keyword>
<dbReference type="RefSeq" id="WP_089848726.1">
    <property type="nucleotide sequence ID" value="NZ_FNEJ01000013.1"/>
</dbReference>
<sequence length="1026" mass="107628">MAVDVEKLIVQLSADIKQYEREMRKAVGVSQKQAKAIENRYRNMSRNLDGIGRSAAQSIIAPLAGIGAALSVREVARYADAWTVAGNKIAASAQIAGTQARSLEDLNKIADDTRSGLAETADLYSKLLRSTAGVAKSELEVARATEIVNKAFKAGGAAASEQVAGILQLSQGLGSGILQGDELRSVRENAPILAQALADFYQVNIAGLKKLGEEGKITSEGVFRAILAAQPKIEAAFATTNATIQDGVTRVNNAFTQYIGQTDESLSASQRLVAGLTALADNFDTVADVTLKVASIFAAGLLGRSIGGMIAKLGLAAGAITKFVAAARAASSITGIATALAGVSAAAGPIGLLLGATAATAMVLYSDASSKAEERTNRLKAEMEELGLYAPQAADAIDEVATSIDDLTEAERVRKIREIREELERLRDGTVLGQLLGRENDTLPVIREEAFRGQKMAGIWGSPFESSDKEALAEVERISAALMQGSMSALELRDRLNALEQLDISAPAKELVDRLRDAAPFTEALIRQQEALGDSPALREANDQLRAYRDELDLLGQKNFAAPVVEQIVAIIDEFEKGERSADDARAAIDDLGESAPGFGPLIANVLNAIGVLDSLRAAAVSAAAAVAAAGGATPGRGDGNAEVARRRADAKAAKASAEFIAEQERLQALTKDQLALEREMASVRTDAAKAGAALTEDQIRAIATGNLAADDARSPRSGGGSKGKSSTEKAVERYDDAILKEIEGMRAEADALNELTLGQDLYGSAVAAARKEAELLQQLQNKGVPITAELAMQVRHLTEQWQQADTALAMAAERHEEFQAQLGDFRSFTEGVFDGLITGALTFEDALAKIGAKLLELTLDKSFERLWDGPGGAGSGGGLSGTVGTFLRAIGFERGGYTGPGGRKTPAGIVHKGEVVWSQSDVRRAGGVGMVEAMRRGMGGYANGGPVMPSVAPQIPMARRSEASSSVAGVLTGEIGVTVDDDGRVQAYVKRAVIQGSRAAEASAVNTVKRNLPAWNRNTKIYGAP</sequence>
<feature type="domain" description="Tape measure protein N-terminal" evidence="3">
    <location>
        <begin position="73"/>
        <end position="264"/>
    </location>
</feature>
<protein>
    <submittedName>
        <fullName evidence="4">Tape measure domain-containing protein</fullName>
    </submittedName>
</protein>
<accession>A0A1G8PTS6</accession>
<dbReference type="InterPro" id="IPR013491">
    <property type="entry name" value="Tape_meas_N"/>
</dbReference>
<evidence type="ECO:0000256" key="1">
    <source>
        <dbReference type="SAM" id="Coils"/>
    </source>
</evidence>
<evidence type="ECO:0000313" key="4">
    <source>
        <dbReference type="EMBL" id="SDI95748.1"/>
    </source>
</evidence>
<dbReference type="OrthoDB" id="7311517at2"/>
<feature type="coiled-coil region" evidence="1">
    <location>
        <begin position="2"/>
        <end position="29"/>
    </location>
</feature>
<dbReference type="STRING" id="555512.SAMN04487993_1013107"/>
<gene>
    <name evidence="4" type="ORF">SAMN04487993_1013107</name>
</gene>
<dbReference type="NCBIfam" id="TIGR02675">
    <property type="entry name" value="tape_meas_nterm"/>
    <property type="match status" value="1"/>
</dbReference>
<evidence type="ECO:0000259" key="3">
    <source>
        <dbReference type="Pfam" id="PF20155"/>
    </source>
</evidence>
<keyword evidence="5" id="KW-1185">Reference proteome</keyword>
<organism evidence="4 5">
    <name type="scientific">Salipiger marinus</name>
    <dbReference type="NCBI Taxonomy" id="555512"/>
    <lineage>
        <taxon>Bacteria</taxon>
        <taxon>Pseudomonadati</taxon>
        <taxon>Pseudomonadota</taxon>
        <taxon>Alphaproteobacteria</taxon>
        <taxon>Rhodobacterales</taxon>
        <taxon>Roseobacteraceae</taxon>
        <taxon>Salipiger</taxon>
    </lineage>
</organism>
<name>A0A1G8PTS6_9RHOB</name>
<dbReference type="Pfam" id="PF20155">
    <property type="entry name" value="TMP_3"/>
    <property type="match status" value="1"/>
</dbReference>
<evidence type="ECO:0000313" key="5">
    <source>
        <dbReference type="Proteomes" id="UP000199093"/>
    </source>
</evidence>
<dbReference type="AlphaFoldDB" id="A0A1G8PTS6"/>
<evidence type="ECO:0000256" key="2">
    <source>
        <dbReference type="SAM" id="MobiDB-lite"/>
    </source>
</evidence>
<proteinExistence type="predicted"/>
<reference evidence="4 5" key="1">
    <citation type="submission" date="2016-10" db="EMBL/GenBank/DDBJ databases">
        <authorList>
            <person name="de Groot N.N."/>
        </authorList>
    </citation>
    <scope>NUCLEOTIDE SEQUENCE [LARGE SCALE GENOMIC DNA]</scope>
    <source>
        <strain evidence="4 5">DSM 26424</strain>
    </source>
</reference>
<dbReference type="EMBL" id="FNEJ01000013">
    <property type="protein sequence ID" value="SDI95748.1"/>
    <property type="molecule type" value="Genomic_DNA"/>
</dbReference>
<dbReference type="Proteomes" id="UP000199093">
    <property type="component" value="Unassembled WGS sequence"/>
</dbReference>